<dbReference type="InterPro" id="IPR005055">
    <property type="entry name" value="A10/PebIII"/>
</dbReference>
<dbReference type="EMBL" id="OV121133">
    <property type="protein sequence ID" value="CAH0550190.1"/>
    <property type="molecule type" value="Genomic_DNA"/>
</dbReference>
<proteinExistence type="predicted"/>
<feature type="chain" id="PRO_5040384472" description="Chemosensory protein" evidence="1">
    <location>
        <begin position="21"/>
        <end position="99"/>
    </location>
</feature>
<feature type="signal peptide" evidence="1">
    <location>
        <begin position="1"/>
        <end position="20"/>
    </location>
</feature>
<protein>
    <recommendedName>
        <fullName evidence="4">Chemosensory protein</fullName>
    </recommendedName>
</protein>
<dbReference type="OrthoDB" id="6355718at2759"/>
<organism evidence="2 3">
    <name type="scientific">Brassicogethes aeneus</name>
    <name type="common">Rape pollen beetle</name>
    <name type="synonym">Meligethes aeneus</name>
    <dbReference type="NCBI Taxonomy" id="1431903"/>
    <lineage>
        <taxon>Eukaryota</taxon>
        <taxon>Metazoa</taxon>
        <taxon>Ecdysozoa</taxon>
        <taxon>Arthropoda</taxon>
        <taxon>Hexapoda</taxon>
        <taxon>Insecta</taxon>
        <taxon>Pterygota</taxon>
        <taxon>Neoptera</taxon>
        <taxon>Endopterygota</taxon>
        <taxon>Coleoptera</taxon>
        <taxon>Polyphaga</taxon>
        <taxon>Cucujiformia</taxon>
        <taxon>Nitidulidae</taxon>
        <taxon>Meligethinae</taxon>
        <taxon>Brassicogethes</taxon>
    </lineage>
</organism>
<dbReference type="InterPro" id="IPR036682">
    <property type="entry name" value="OS_D_A10/PebIII_sf"/>
</dbReference>
<reference evidence="2" key="1">
    <citation type="submission" date="2021-12" db="EMBL/GenBank/DDBJ databases">
        <authorList>
            <person name="King R."/>
        </authorList>
    </citation>
    <scope>NUCLEOTIDE SEQUENCE</scope>
</reference>
<dbReference type="PANTHER" id="PTHR11257">
    <property type="entry name" value="CHEMOSENSORY PROTEIN-RELATED"/>
    <property type="match status" value="1"/>
</dbReference>
<evidence type="ECO:0000256" key="1">
    <source>
        <dbReference type="SAM" id="SignalP"/>
    </source>
</evidence>
<evidence type="ECO:0000313" key="2">
    <source>
        <dbReference type="EMBL" id="CAH0550190.1"/>
    </source>
</evidence>
<sequence length="99" mass="11139">MACKCSVVLLLLSFVLQVLAQDLQGNTYVEKQLLCALDKAPCDVLGRQIKDALPEIIGKNCKTCDQRQVANARRIARFVQTKYPQMWNALVDKYGPKRA</sequence>
<evidence type="ECO:0008006" key="4">
    <source>
        <dbReference type="Google" id="ProtNLM"/>
    </source>
</evidence>
<name>A0A9P0FC68_BRAAE</name>
<dbReference type="Gene3D" id="1.10.2080.10">
    <property type="entry name" value="Insect odorant-binding protein A10/Ejaculatory bulb-specific protein 3"/>
    <property type="match status" value="1"/>
</dbReference>
<dbReference type="Proteomes" id="UP001154078">
    <property type="component" value="Chromosome 2"/>
</dbReference>
<keyword evidence="3" id="KW-1185">Reference proteome</keyword>
<keyword evidence="1" id="KW-0732">Signal</keyword>
<dbReference type="SUPFAM" id="SSF100910">
    <property type="entry name" value="Chemosensory protein Csp2"/>
    <property type="match status" value="1"/>
</dbReference>
<dbReference type="Pfam" id="PF03392">
    <property type="entry name" value="OS-D"/>
    <property type="match status" value="1"/>
</dbReference>
<dbReference type="PANTHER" id="PTHR11257:SF8">
    <property type="entry name" value="GEO08457P1"/>
    <property type="match status" value="1"/>
</dbReference>
<accession>A0A9P0FC68</accession>
<dbReference type="AlphaFoldDB" id="A0A9P0FC68"/>
<evidence type="ECO:0000313" key="3">
    <source>
        <dbReference type="Proteomes" id="UP001154078"/>
    </source>
</evidence>
<gene>
    <name evidence="2" type="ORF">MELIAE_LOCUS3069</name>
</gene>